<keyword evidence="2" id="KW-1185">Reference proteome</keyword>
<evidence type="ECO:0000313" key="2">
    <source>
        <dbReference type="Proteomes" id="UP000030641"/>
    </source>
</evidence>
<dbReference type="HOGENOM" id="CLU_1326147_0_0_1"/>
<proteinExistence type="predicted"/>
<gene>
    <name evidence="1" type="ORF">AUEXF2481DRAFT_118620</name>
</gene>
<dbReference type="InParanoid" id="A0A074YVG1"/>
<sequence>MLPLRTPVVVSEIMRIANAEMENSWTLRPDALGSIDCTLPSVAQGQHFTACEHSLITPDTTSTTRTSASISAASYHKHMHTSVSYSAHNARIIIHESSPTIAVHGDQRRSSKIIQRLSGDLPDLVVKWSGLLHVIIKLRIFDSSVASLGNNKIWTCSHVIRDMCIVNHENDLDKIQACRRRWPRDASITTHHVASRILLFVLDLGGL</sequence>
<name>A0A074YVG1_AURSE</name>
<accession>A0A074YVG1</accession>
<dbReference type="EMBL" id="KL584749">
    <property type="protein sequence ID" value="KER00125.1"/>
    <property type="molecule type" value="Genomic_DNA"/>
</dbReference>
<organism evidence="1 2">
    <name type="scientific">Aureobasidium subglaciale (strain EXF-2481)</name>
    <name type="common">Aureobasidium pullulans var. subglaciale</name>
    <dbReference type="NCBI Taxonomy" id="1043005"/>
    <lineage>
        <taxon>Eukaryota</taxon>
        <taxon>Fungi</taxon>
        <taxon>Dikarya</taxon>
        <taxon>Ascomycota</taxon>
        <taxon>Pezizomycotina</taxon>
        <taxon>Dothideomycetes</taxon>
        <taxon>Dothideomycetidae</taxon>
        <taxon>Dothideales</taxon>
        <taxon>Saccotheciaceae</taxon>
        <taxon>Aureobasidium</taxon>
    </lineage>
</organism>
<reference evidence="1 2" key="1">
    <citation type="journal article" date="2014" name="BMC Genomics">
        <title>Genome sequencing of four Aureobasidium pullulans varieties: biotechnological potential, stress tolerance, and description of new species.</title>
        <authorList>
            <person name="Gostin Ar C."/>
            <person name="Ohm R.A."/>
            <person name="Kogej T."/>
            <person name="Sonjak S."/>
            <person name="Turk M."/>
            <person name="Zajc J."/>
            <person name="Zalar P."/>
            <person name="Grube M."/>
            <person name="Sun H."/>
            <person name="Han J."/>
            <person name="Sharma A."/>
            <person name="Chiniquy J."/>
            <person name="Ngan C.Y."/>
            <person name="Lipzen A."/>
            <person name="Barry K."/>
            <person name="Grigoriev I.V."/>
            <person name="Gunde-Cimerman N."/>
        </authorList>
    </citation>
    <scope>NUCLEOTIDE SEQUENCE [LARGE SCALE GENOMIC DNA]</scope>
    <source>
        <strain evidence="1 2">EXF-2481</strain>
    </source>
</reference>
<dbReference type="RefSeq" id="XP_013348615.1">
    <property type="nucleotide sequence ID" value="XM_013493161.1"/>
</dbReference>
<dbReference type="GeneID" id="25361962"/>
<dbReference type="AlphaFoldDB" id="A0A074YVG1"/>
<evidence type="ECO:0000313" key="1">
    <source>
        <dbReference type="EMBL" id="KER00125.1"/>
    </source>
</evidence>
<dbReference type="Proteomes" id="UP000030641">
    <property type="component" value="Unassembled WGS sequence"/>
</dbReference>
<protein>
    <submittedName>
        <fullName evidence="1">Uncharacterized protein</fullName>
    </submittedName>
</protein>